<evidence type="ECO:0000313" key="3">
    <source>
        <dbReference type="Proteomes" id="UP000317178"/>
    </source>
</evidence>
<sequence>MPLILEPKAELTLSIEVDSIRMEKVRTMPIAEIAELLVQHGRQQVPLGTFFDVSGSAKDDETIIWRGDCSRVKRIGVEHSGGTIRVEGDAGNHIGAEMSGGRIEVTGDVSHFAGAEMTGGLLLIGGNTGHSLGAAYRGAKKGMRGGEIFVRGNAGDEVGHSMRRGFIAVQGNVGDAAGFKMLAGSLLLFGNSGAQLGAGMKRGSIVCFQSDSTTRLLPTFLPASTYRPLFLRFYLKRLQDEGWIITDDMFRLLFTRYCGDFVATARGEILLAMS</sequence>
<dbReference type="GO" id="GO:0016787">
    <property type="term" value="F:hydrolase activity"/>
    <property type="evidence" value="ECO:0007669"/>
    <property type="project" value="UniProtKB-KW"/>
</dbReference>
<evidence type="ECO:0000313" key="2">
    <source>
        <dbReference type="EMBL" id="QDU81394.1"/>
    </source>
</evidence>
<feature type="domain" description="Glutamate synthase alpha subunit C-terminal" evidence="1">
    <location>
        <begin position="76"/>
        <end position="213"/>
    </location>
</feature>
<dbReference type="AlphaFoldDB" id="A0A518CQB7"/>
<gene>
    <name evidence="2" type="primary">fhcC</name>
    <name evidence="2" type="ORF">Pla110_31350</name>
</gene>
<keyword evidence="2" id="KW-0378">Hydrolase</keyword>
<dbReference type="GO" id="GO:0016740">
    <property type="term" value="F:transferase activity"/>
    <property type="evidence" value="ECO:0007669"/>
    <property type="project" value="UniProtKB-KW"/>
</dbReference>
<dbReference type="RefSeq" id="WP_144996700.1">
    <property type="nucleotide sequence ID" value="NZ_CP036281.1"/>
</dbReference>
<dbReference type="InterPro" id="IPR017550">
    <property type="entry name" value="Formylmethanofuran_DH_suC"/>
</dbReference>
<dbReference type="EMBL" id="CP036281">
    <property type="protein sequence ID" value="QDU81394.1"/>
    <property type="molecule type" value="Genomic_DNA"/>
</dbReference>
<dbReference type="NCBIfam" id="TIGR03122">
    <property type="entry name" value="one_C_dehyd_C"/>
    <property type="match status" value="1"/>
</dbReference>
<keyword evidence="3" id="KW-1185">Reference proteome</keyword>
<dbReference type="GO" id="GO:0015948">
    <property type="term" value="P:methanogenesis"/>
    <property type="evidence" value="ECO:0007669"/>
    <property type="project" value="InterPro"/>
</dbReference>
<dbReference type="SUPFAM" id="SSF69336">
    <property type="entry name" value="Alpha subunit of glutamate synthase, C-terminal domain"/>
    <property type="match status" value="1"/>
</dbReference>
<evidence type="ECO:0000259" key="1">
    <source>
        <dbReference type="Pfam" id="PF01493"/>
    </source>
</evidence>
<proteinExistence type="predicted"/>
<organism evidence="2 3">
    <name type="scientific">Polystyrenella longa</name>
    <dbReference type="NCBI Taxonomy" id="2528007"/>
    <lineage>
        <taxon>Bacteria</taxon>
        <taxon>Pseudomonadati</taxon>
        <taxon>Planctomycetota</taxon>
        <taxon>Planctomycetia</taxon>
        <taxon>Planctomycetales</taxon>
        <taxon>Planctomycetaceae</taxon>
        <taxon>Polystyrenella</taxon>
    </lineage>
</organism>
<reference evidence="2 3" key="1">
    <citation type="submission" date="2019-02" db="EMBL/GenBank/DDBJ databases">
        <title>Deep-cultivation of Planctomycetes and their phenomic and genomic characterization uncovers novel biology.</title>
        <authorList>
            <person name="Wiegand S."/>
            <person name="Jogler M."/>
            <person name="Boedeker C."/>
            <person name="Pinto D."/>
            <person name="Vollmers J."/>
            <person name="Rivas-Marin E."/>
            <person name="Kohn T."/>
            <person name="Peeters S.H."/>
            <person name="Heuer A."/>
            <person name="Rast P."/>
            <person name="Oberbeckmann S."/>
            <person name="Bunk B."/>
            <person name="Jeske O."/>
            <person name="Meyerdierks A."/>
            <person name="Storesund J.E."/>
            <person name="Kallscheuer N."/>
            <person name="Luecker S."/>
            <person name="Lage O.M."/>
            <person name="Pohl T."/>
            <person name="Merkel B.J."/>
            <person name="Hornburger P."/>
            <person name="Mueller R.-W."/>
            <person name="Bruemmer F."/>
            <person name="Labrenz M."/>
            <person name="Spormann A.M."/>
            <person name="Op den Camp H."/>
            <person name="Overmann J."/>
            <person name="Amann R."/>
            <person name="Jetten M.S.M."/>
            <person name="Mascher T."/>
            <person name="Medema M.H."/>
            <person name="Devos D.P."/>
            <person name="Kaster A.-K."/>
            <person name="Ovreas L."/>
            <person name="Rohde M."/>
            <person name="Galperin M.Y."/>
            <person name="Jogler C."/>
        </authorList>
    </citation>
    <scope>NUCLEOTIDE SEQUENCE [LARGE SCALE GENOMIC DNA]</scope>
    <source>
        <strain evidence="2 3">Pla110</strain>
    </source>
</reference>
<dbReference type="InterPro" id="IPR036485">
    <property type="entry name" value="Glu_synth_asu_C_sf"/>
</dbReference>
<dbReference type="GO" id="GO:0018493">
    <property type="term" value="F:formylmethanofuran dehydrogenase activity"/>
    <property type="evidence" value="ECO:0007669"/>
    <property type="project" value="InterPro"/>
</dbReference>
<dbReference type="Proteomes" id="UP000317178">
    <property type="component" value="Chromosome"/>
</dbReference>
<dbReference type="OrthoDB" id="269067at2"/>
<name>A0A518CQB7_9PLAN</name>
<dbReference type="InterPro" id="IPR002489">
    <property type="entry name" value="Glu_synth_asu_C"/>
</dbReference>
<dbReference type="Pfam" id="PF01493">
    <property type="entry name" value="GXGXG"/>
    <property type="match status" value="1"/>
</dbReference>
<keyword evidence="2" id="KW-0808">Transferase</keyword>
<dbReference type="PANTHER" id="PTHR39673:SF5">
    <property type="entry name" value="TUNGSTEN-CONTAINING FORMYLMETHANOFURAN DEHYDROGENASE 2 SUBUNIT C"/>
    <property type="match status" value="1"/>
</dbReference>
<dbReference type="PANTHER" id="PTHR39673">
    <property type="entry name" value="TUNGSTEN FORMYLMETHANOFURAN DEHYDROGENASE, SUBUNIT C (FWDC)"/>
    <property type="match status" value="1"/>
</dbReference>
<dbReference type="Gene3D" id="2.160.20.60">
    <property type="entry name" value="Glutamate synthase, alpha subunit, C-terminal domain"/>
    <property type="match status" value="1"/>
</dbReference>
<dbReference type="GO" id="GO:0046914">
    <property type="term" value="F:transition metal ion binding"/>
    <property type="evidence" value="ECO:0007669"/>
    <property type="project" value="InterPro"/>
</dbReference>
<accession>A0A518CQB7</accession>
<dbReference type="KEGG" id="plon:Pla110_31350"/>
<protein>
    <submittedName>
        <fullName evidence="2">Formyltransferase/hydrolase complex Fhc subunit C</fullName>
    </submittedName>
</protein>